<dbReference type="PANTHER" id="PTHR32182">
    <property type="entry name" value="DNA REPLICATION AND REPAIR PROTEIN RECF"/>
    <property type="match status" value="1"/>
</dbReference>
<name>A0A533I686_PARDE</name>
<comment type="caution">
    <text evidence="3">The sequence shown here is derived from an EMBL/GenBank/DDBJ whole genome shotgun (WGS) entry which is preliminary data.</text>
</comment>
<evidence type="ECO:0000256" key="1">
    <source>
        <dbReference type="SAM" id="MobiDB-lite"/>
    </source>
</evidence>
<dbReference type="Proteomes" id="UP000315344">
    <property type="component" value="Unassembled WGS sequence"/>
</dbReference>
<dbReference type="GO" id="GO:0016887">
    <property type="term" value="F:ATP hydrolysis activity"/>
    <property type="evidence" value="ECO:0007669"/>
    <property type="project" value="InterPro"/>
</dbReference>
<dbReference type="GO" id="GO:0000731">
    <property type="term" value="P:DNA synthesis involved in DNA repair"/>
    <property type="evidence" value="ECO:0007669"/>
    <property type="project" value="TreeGrafter"/>
</dbReference>
<dbReference type="EMBL" id="VAFL01000006">
    <property type="protein sequence ID" value="TKW66593.1"/>
    <property type="molecule type" value="Genomic_DNA"/>
</dbReference>
<evidence type="ECO:0000313" key="3">
    <source>
        <dbReference type="EMBL" id="TKW66593.1"/>
    </source>
</evidence>
<feature type="region of interest" description="Disordered" evidence="1">
    <location>
        <begin position="115"/>
        <end position="138"/>
    </location>
</feature>
<dbReference type="AlphaFoldDB" id="A0A533I686"/>
<dbReference type="PIRSF" id="PIRSF029347">
    <property type="entry name" value="RecF"/>
    <property type="match status" value="1"/>
</dbReference>
<accession>A0A533I686</accession>
<feature type="domain" description="ATPase AAA-type core" evidence="2">
    <location>
        <begin position="23"/>
        <end position="364"/>
    </location>
</feature>
<protein>
    <recommendedName>
        <fullName evidence="2">ATPase AAA-type core domain-containing protein</fullName>
    </recommendedName>
</protein>
<reference evidence="3 4" key="1">
    <citation type="journal article" date="2017" name="Nat. Commun.">
        <title>In situ click chemistry generation of cyclooxygenase-2 inhibitors.</title>
        <authorList>
            <person name="Bhardwaj A."/>
            <person name="Kaur J."/>
            <person name="Wuest M."/>
            <person name="Wuest F."/>
        </authorList>
    </citation>
    <scope>NUCLEOTIDE SEQUENCE [LARGE SCALE GENOMIC DNA]</scope>
    <source>
        <strain evidence="3">S2_012_000_R3_94</strain>
    </source>
</reference>
<dbReference type="Pfam" id="PF13304">
    <property type="entry name" value="AAA_21"/>
    <property type="match status" value="1"/>
</dbReference>
<dbReference type="InterPro" id="IPR014555">
    <property type="entry name" value="RecF-like"/>
</dbReference>
<dbReference type="InterPro" id="IPR027417">
    <property type="entry name" value="P-loop_NTPase"/>
</dbReference>
<dbReference type="GO" id="GO:0006302">
    <property type="term" value="P:double-strand break repair"/>
    <property type="evidence" value="ECO:0007669"/>
    <property type="project" value="TreeGrafter"/>
</dbReference>
<organism evidence="3 4">
    <name type="scientific">Paracoccus denitrificans</name>
    <dbReference type="NCBI Taxonomy" id="266"/>
    <lineage>
        <taxon>Bacteria</taxon>
        <taxon>Pseudomonadati</taxon>
        <taxon>Pseudomonadota</taxon>
        <taxon>Alphaproteobacteria</taxon>
        <taxon>Rhodobacterales</taxon>
        <taxon>Paracoccaceae</taxon>
        <taxon>Paracoccus</taxon>
    </lineage>
</organism>
<dbReference type="SUPFAM" id="SSF52540">
    <property type="entry name" value="P-loop containing nucleoside triphosphate hydrolases"/>
    <property type="match status" value="1"/>
</dbReference>
<sequence length="436" mass="48660">MLEKISIQRFKSIREKELTLGRVNIFIGPNGAGKSNFLEAIGLASACLSKGLDNPELARKGIRQSPPALIKSAHKGLRIPQTLEINASLSGGVEYKCNLTARDGDASLRFHSESSSFNGESQFGRSGNGDRAQGRNLPRRADKVRGLWDQIKASFPFETEYFNTLDEFADFRIYSPQTDYLRGTRLGQAYDNPIGLHGEGLAKAVSQVISQFLGEYDSVSENPIDPKVVRDFTKLTLDLAFLPGWTRSFMVGKIDQKLVSQSIDQSSGDILYFYDRYMEEKRNTLSAYDSSEGTLFLLFMAVIMCHAAAPRIFAIDNVDSALNPKLTCTLIEALVRLTKKVNAESIPVGAKQVFMTSHNPTSIDAFDIFDEDQRVFVVYRDKKGHSQCDRLAPAKGMSREQWAERTNGRTLSQLWVADQIPHINGLKESNLNRVEI</sequence>
<dbReference type="Gene3D" id="3.40.50.300">
    <property type="entry name" value="P-loop containing nucleotide triphosphate hydrolases"/>
    <property type="match status" value="2"/>
</dbReference>
<evidence type="ECO:0000259" key="2">
    <source>
        <dbReference type="Pfam" id="PF13304"/>
    </source>
</evidence>
<dbReference type="PANTHER" id="PTHR32182:SF22">
    <property type="entry name" value="ATP-DEPENDENT ENDONUCLEASE, OLD FAMILY-RELATED"/>
    <property type="match status" value="1"/>
</dbReference>
<feature type="compositionally biased region" description="Polar residues" evidence="1">
    <location>
        <begin position="115"/>
        <end position="125"/>
    </location>
</feature>
<gene>
    <name evidence="3" type="ORF">DI616_08805</name>
</gene>
<proteinExistence type="predicted"/>
<dbReference type="GO" id="GO:0005524">
    <property type="term" value="F:ATP binding"/>
    <property type="evidence" value="ECO:0007669"/>
    <property type="project" value="InterPro"/>
</dbReference>
<evidence type="ECO:0000313" key="4">
    <source>
        <dbReference type="Proteomes" id="UP000315344"/>
    </source>
</evidence>
<dbReference type="InterPro" id="IPR003959">
    <property type="entry name" value="ATPase_AAA_core"/>
</dbReference>